<evidence type="ECO:0000313" key="3">
    <source>
        <dbReference type="Proteomes" id="UP000315440"/>
    </source>
</evidence>
<accession>A0A5C5ZPT4</accession>
<comment type="caution">
    <text evidence="2">The sequence shown here is derived from an EMBL/GenBank/DDBJ whole genome shotgun (WGS) entry which is preliminary data.</text>
</comment>
<gene>
    <name evidence="2" type="ORF">Mal64_26000</name>
</gene>
<proteinExistence type="predicted"/>
<name>A0A5C5ZPT4_9BACT</name>
<keyword evidence="3" id="KW-1185">Reference proteome</keyword>
<sequence length="78" mass="8515">MDSTATDQWGPCKTCEWWQIEPTAAEENLTVGVCIEKQLQPLLLRVSGQSGCNHHHEGEPQREEGSSENPPSPSVVGS</sequence>
<dbReference type="OrthoDB" id="215601at2"/>
<organism evidence="2 3">
    <name type="scientific">Pseudobythopirellula maris</name>
    <dbReference type="NCBI Taxonomy" id="2527991"/>
    <lineage>
        <taxon>Bacteria</taxon>
        <taxon>Pseudomonadati</taxon>
        <taxon>Planctomycetota</taxon>
        <taxon>Planctomycetia</taxon>
        <taxon>Pirellulales</taxon>
        <taxon>Lacipirellulaceae</taxon>
        <taxon>Pseudobythopirellula</taxon>
    </lineage>
</organism>
<dbReference type="EMBL" id="SJPQ01000002">
    <property type="protein sequence ID" value="TWT89108.1"/>
    <property type="molecule type" value="Genomic_DNA"/>
</dbReference>
<evidence type="ECO:0000256" key="1">
    <source>
        <dbReference type="SAM" id="MobiDB-lite"/>
    </source>
</evidence>
<evidence type="ECO:0000313" key="2">
    <source>
        <dbReference type="EMBL" id="TWT89108.1"/>
    </source>
</evidence>
<reference evidence="2 3" key="1">
    <citation type="submission" date="2019-02" db="EMBL/GenBank/DDBJ databases">
        <title>Deep-cultivation of Planctomycetes and their phenomic and genomic characterization uncovers novel biology.</title>
        <authorList>
            <person name="Wiegand S."/>
            <person name="Jogler M."/>
            <person name="Boedeker C."/>
            <person name="Pinto D."/>
            <person name="Vollmers J."/>
            <person name="Rivas-Marin E."/>
            <person name="Kohn T."/>
            <person name="Peeters S.H."/>
            <person name="Heuer A."/>
            <person name="Rast P."/>
            <person name="Oberbeckmann S."/>
            <person name="Bunk B."/>
            <person name="Jeske O."/>
            <person name="Meyerdierks A."/>
            <person name="Storesund J.E."/>
            <person name="Kallscheuer N."/>
            <person name="Luecker S."/>
            <person name="Lage O.M."/>
            <person name="Pohl T."/>
            <person name="Merkel B.J."/>
            <person name="Hornburger P."/>
            <person name="Mueller R.-W."/>
            <person name="Bruemmer F."/>
            <person name="Labrenz M."/>
            <person name="Spormann A.M."/>
            <person name="Op Den Camp H."/>
            <person name="Overmann J."/>
            <person name="Amann R."/>
            <person name="Jetten M.S.M."/>
            <person name="Mascher T."/>
            <person name="Medema M.H."/>
            <person name="Devos D.P."/>
            <person name="Kaster A.-K."/>
            <person name="Ovreas L."/>
            <person name="Rohde M."/>
            <person name="Galperin M.Y."/>
            <person name="Jogler C."/>
        </authorList>
    </citation>
    <scope>NUCLEOTIDE SEQUENCE [LARGE SCALE GENOMIC DNA]</scope>
    <source>
        <strain evidence="2 3">Mal64</strain>
    </source>
</reference>
<protein>
    <submittedName>
        <fullName evidence="2">Uncharacterized protein</fullName>
    </submittedName>
</protein>
<dbReference type="AlphaFoldDB" id="A0A5C5ZPT4"/>
<feature type="region of interest" description="Disordered" evidence="1">
    <location>
        <begin position="48"/>
        <end position="78"/>
    </location>
</feature>
<dbReference type="RefSeq" id="WP_146400732.1">
    <property type="nucleotide sequence ID" value="NZ_SJPQ01000002.1"/>
</dbReference>
<feature type="compositionally biased region" description="Basic and acidic residues" evidence="1">
    <location>
        <begin position="54"/>
        <end position="65"/>
    </location>
</feature>
<dbReference type="Proteomes" id="UP000315440">
    <property type="component" value="Unassembled WGS sequence"/>
</dbReference>